<evidence type="ECO:0000256" key="1">
    <source>
        <dbReference type="ARBA" id="ARBA00006890"/>
    </source>
</evidence>
<reference evidence="7" key="2">
    <citation type="journal article" date="2021" name="Microbiome">
        <title>Successional dynamics and alternative stable states in a saline activated sludge microbial community over 9 years.</title>
        <authorList>
            <person name="Wang Y."/>
            <person name="Ye J."/>
            <person name="Ju F."/>
            <person name="Liu L."/>
            <person name="Boyd J.A."/>
            <person name="Deng Y."/>
            <person name="Parks D.H."/>
            <person name="Jiang X."/>
            <person name="Yin X."/>
            <person name="Woodcroft B.J."/>
            <person name="Tyson G.W."/>
            <person name="Hugenholtz P."/>
            <person name="Polz M.F."/>
            <person name="Zhang T."/>
        </authorList>
    </citation>
    <scope>NUCLEOTIDE SEQUENCE</scope>
    <source>
        <strain evidence="7">HKST-UBA11</strain>
    </source>
</reference>
<dbReference type="InterPro" id="IPR005771">
    <property type="entry name" value="GalU_uridylyltTrfase_bac/arc"/>
</dbReference>
<dbReference type="Pfam" id="PF00483">
    <property type="entry name" value="NTP_transferase"/>
    <property type="match status" value="1"/>
</dbReference>
<dbReference type="Proteomes" id="UP000754563">
    <property type="component" value="Unassembled WGS sequence"/>
</dbReference>
<dbReference type="GO" id="GO:0006011">
    <property type="term" value="P:UDP-alpha-D-glucose metabolic process"/>
    <property type="evidence" value="ECO:0007669"/>
    <property type="project" value="InterPro"/>
</dbReference>
<dbReference type="EMBL" id="JAGQLH010000013">
    <property type="protein sequence ID" value="MCA9385314.1"/>
    <property type="molecule type" value="Genomic_DNA"/>
</dbReference>
<dbReference type="InterPro" id="IPR005835">
    <property type="entry name" value="NTP_transferase_dom"/>
</dbReference>
<dbReference type="AlphaFoldDB" id="A0A955RJY7"/>
<evidence type="ECO:0000313" key="8">
    <source>
        <dbReference type="Proteomes" id="UP000754563"/>
    </source>
</evidence>
<reference evidence="7" key="1">
    <citation type="submission" date="2020-04" db="EMBL/GenBank/DDBJ databases">
        <authorList>
            <person name="Zhang T."/>
        </authorList>
    </citation>
    <scope>NUCLEOTIDE SEQUENCE</scope>
    <source>
        <strain evidence="7">HKST-UBA11</strain>
    </source>
</reference>
<evidence type="ECO:0000256" key="4">
    <source>
        <dbReference type="ARBA" id="ARBA00022695"/>
    </source>
</evidence>
<dbReference type="PANTHER" id="PTHR43197:SF1">
    <property type="entry name" value="UTP--GLUCOSE-1-PHOSPHATE URIDYLYLTRANSFERASE"/>
    <property type="match status" value="1"/>
</dbReference>
<evidence type="ECO:0000256" key="5">
    <source>
        <dbReference type="ARBA" id="ARBA00048128"/>
    </source>
</evidence>
<gene>
    <name evidence="7" type="ORF">KC717_01560</name>
</gene>
<dbReference type="Gene3D" id="3.90.550.10">
    <property type="entry name" value="Spore Coat Polysaccharide Biosynthesis Protein SpsA, Chain A"/>
    <property type="match status" value="1"/>
</dbReference>
<feature type="domain" description="Nucleotidyl transferase" evidence="6">
    <location>
        <begin position="7"/>
        <end position="270"/>
    </location>
</feature>
<dbReference type="PANTHER" id="PTHR43197">
    <property type="entry name" value="UTP--GLUCOSE-1-PHOSPHATE URIDYLYLTRANSFERASE"/>
    <property type="match status" value="1"/>
</dbReference>
<organism evidence="7 8">
    <name type="scientific">Candidatus Dojkabacteria bacterium</name>
    <dbReference type="NCBI Taxonomy" id="2099670"/>
    <lineage>
        <taxon>Bacteria</taxon>
        <taxon>Candidatus Dojkabacteria</taxon>
    </lineage>
</organism>
<dbReference type="SUPFAM" id="SSF53448">
    <property type="entry name" value="Nucleotide-diphospho-sugar transferases"/>
    <property type="match status" value="1"/>
</dbReference>
<evidence type="ECO:0000313" key="7">
    <source>
        <dbReference type="EMBL" id="MCA9385314.1"/>
    </source>
</evidence>
<comment type="caution">
    <text evidence="7">The sequence shown here is derived from an EMBL/GenBank/DDBJ whole genome shotgun (WGS) entry which is preliminary data.</text>
</comment>
<evidence type="ECO:0000256" key="2">
    <source>
        <dbReference type="ARBA" id="ARBA00012415"/>
    </source>
</evidence>
<proteinExistence type="inferred from homology"/>
<accession>A0A955RJY7</accession>
<keyword evidence="3" id="KW-0808">Transferase</keyword>
<comment type="similarity">
    <text evidence="1">Belongs to the UDPGP type 2 family.</text>
</comment>
<keyword evidence="4" id="KW-0548">Nucleotidyltransferase</keyword>
<dbReference type="GO" id="GO:0003983">
    <property type="term" value="F:UTP:glucose-1-phosphate uridylyltransferase activity"/>
    <property type="evidence" value="ECO:0007669"/>
    <property type="project" value="UniProtKB-EC"/>
</dbReference>
<protein>
    <recommendedName>
        <fullName evidence="2">UTP--glucose-1-phosphate uridylyltransferase</fullName>
        <ecNumber evidence="2">2.7.7.9</ecNumber>
    </recommendedName>
</protein>
<sequence length="291" mass="32462">MSGITQAVITDAGVSSRFLPIVKSIPKSFIPLGNKPIIQILVEEALEAGLTDIIIVCREDMKSIFEDYFSNPRDDLKEFLVSMGKSDRFDSVSEVLSYPKITIITQDPTLPYGTAAPVLSAKPYLKPGEPFVFMQGDDVVIAHKRDCQILVETFEEYPDVSGIMMAEEITTDVVHKYGMIKTKGQGDDELDHVVEKPSAEDTPSLLASYGRFLYKYEIFDYMNAERTGKDNELWNVDALTAMAHDKTVKVVRNQGTWVTTGDPVNYLKAQILFGMHDGTTSEMIKDLVSNL</sequence>
<dbReference type="EC" id="2.7.7.9" evidence="2"/>
<dbReference type="InterPro" id="IPR029044">
    <property type="entry name" value="Nucleotide-diphossugar_trans"/>
</dbReference>
<evidence type="ECO:0000259" key="6">
    <source>
        <dbReference type="Pfam" id="PF00483"/>
    </source>
</evidence>
<name>A0A955RJY7_9BACT</name>
<comment type="catalytic activity">
    <reaction evidence="5">
        <text>alpha-D-glucose 1-phosphate + UTP + H(+) = UDP-alpha-D-glucose + diphosphate</text>
        <dbReference type="Rhea" id="RHEA:19889"/>
        <dbReference type="ChEBI" id="CHEBI:15378"/>
        <dbReference type="ChEBI" id="CHEBI:33019"/>
        <dbReference type="ChEBI" id="CHEBI:46398"/>
        <dbReference type="ChEBI" id="CHEBI:58601"/>
        <dbReference type="ChEBI" id="CHEBI:58885"/>
        <dbReference type="EC" id="2.7.7.9"/>
    </reaction>
</comment>
<evidence type="ECO:0000256" key="3">
    <source>
        <dbReference type="ARBA" id="ARBA00022679"/>
    </source>
</evidence>